<dbReference type="EC" id="3.4.21.89" evidence="5"/>
<dbReference type="InterPro" id="IPR052064">
    <property type="entry name" value="Mito_IMP1_subunit"/>
</dbReference>
<comment type="catalytic activity">
    <reaction evidence="5">
        <text>Cleavage of hydrophobic, N-terminal signal or leader sequences from secreted and periplasmic proteins.</text>
        <dbReference type="EC" id="3.4.21.89"/>
    </reaction>
</comment>
<reference evidence="8" key="1">
    <citation type="journal article" date="2019" name="Int. J. Syst. Evol. Microbiol.">
        <title>The Global Catalogue of Microorganisms (GCM) 10K type strain sequencing project: providing services to taxonomists for standard genome sequencing and annotation.</title>
        <authorList>
            <consortium name="The Broad Institute Genomics Platform"/>
            <consortium name="The Broad Institute Genome Sequencing Center for Infectious Disease"/>
            <person name="Wu L."/>
            <person name="Ma J."/>
        </authorList>
    </citation>
    <scope>NUCLEOTIDE SEQUENCE [LARGE SCALE GENOMIC DNA]</scope>
    <source>
        <strain evidence="8">JCM 17695</strain>
    </source>
</reference>
<evidence type="ECO:0000259" key="6">
    <source>
        <dbReference type="Pfam" id="PF10502"/>
    </source>
</evidence>
<dbReference type="InterPro" id="IPR036286">
    <property type="entry name" value="LexA/Signal_pep-like_sf"/>
</dbReference>
<dbReference type="Gene3D" id="2.10.109.10">
    <property type="entry name" value="Umud Fragment, subunit A"/>
    <property type="match status" value="1"/>
</dbReference>
<evidence type="ECO:0000313" key="7">
    <source>
        <dbReference type="EMBL" id="MFC7616972.1"/>
    </source>
</evidence>
<evidence type="ECO:0000256" key="4">
    <source>
        <dbReference type="ARBA" id="ARBA00038445"/>
    </source>
</evidence>
<protein>
    <recommendedName>
        <fullName evidence="5">Signal peptidase I</fullName>
        <ecNumber evidence="5">3.4.21.89</ecNumber>
    </recommendedName>
</protein>
<comment type="caution">
    <text evidence="7">The sequence shown here is derived from an EMBL/GenBank/DDBJ whole genome shotgun (WGS) entry which is preliminary data.</text>
</comment>
<comment type="similarity">
    <text evidence="4">Belongs to the peptidase S26 family. IMP1 subfamily.</text>
</comment>
<evidence type="ECO:0000256" key="5">
    <source>
        <dbReference type="RuleBase" id="RU362042"/>
    </source>
</evidence>
<dbReference type="Pfam" id="PF10502">
    <property type="entry name" value="Peptidase_S26"/>
    <property type="match status" value="1"/>
</dbReference>
<dbReference type="NCBIfam" id="TIGR02227">
    <property type="entry name" value="sigpep_I_bact"/>
    <property type="match status" value="1"/>
</dbReference>
<keyword evidence="3" id="KW-0472">Membrane</keyword>
<keyword evidence="2 5" id="KW-0378">Hydrolase</keyword>
<dbReference type="GO" id="GO:0009003">
    <property type="term" value="F:signal peptidase activity"/>
    <property type="evidence" value="ECO:0007669"/>
    <property type="project" value="UniProtKB-EC"/>
</dbReference>
<dbReference type="EMBL" id="JBHTEY010000004">
    <property type="protein sequence ID" value="MFC7616972.1"/>
    <property type="molecule type" value="Genomic_DNA"/>
</dbReference>
<dbReference type="Proteomes" id="UP001596512">
    <property type="component" value="Unassembled WGS sequence"/>
</dbReference>
<keyword evidence="5" id="KW-0645">Protease</keyword>
<comment type="subcellular location">
    <subcellularLocation>
        <location evidence="1">Cell membrane</location>
        <topology evidence="1">Single-pass type II membrane protein</topology>
    </subcellularLocation>
    <subcellularLocation>
        <location evidence="5">Membrane</location>
        <topology evidence="5">Single-pass type II membrane protein</topology>
    </subcellularLocation>
</comment>
<dbReference type="InterPro" id="IPR000223">
    <property type="entry name" value="Pept_S26A_signal_pept_1"/>
</dbReference>
<evidence type="ECO:0000313" key="8">
    <source>
        <dbReference type="Proteomes" id="UP001596512"/>
    </source>
</evidence>
<keyword evidence="8" id="KW-1185">Reference proteome</keyword>
<dbReference type="CDD" id="cd06462">
    <property type="entry name" value="Peptidase_S24_S26"/>
    <property type="match status" value="1"/>
</dbReference>
<dbReference type="InterPro" id="IPR019533">
    <property type="entry name" value="Peptidase_S26"/>
</dbReference>
<name>A0ABW2TT26_9PSEU</name>
<evidence type="ECO:0000256" key="1">
    <source>
        <dbReference type="ARBA" id="ARBA00004401"/>
    </source>
</evidence>
<dbReference type="SUPFAM" id="SSF51306">
    <property type="entry name" value="LexA/Signal peptidase"/>
    <property type="match status" value="1"/>
</dbReference>
<sequence length="183" mass="18795">MRAWRVVGAVTAIAGVLAVVAVAAAAILAVPVSGGSMRPTLTEGDRVLLHPFGADVERGDVVAARFGPGEPLVVKRVIALPGDAVRAVPGDRGPLVQVRHAGEADWRTVPTPPGDWAGDPEACCLPDGRAGDPALVDPDGAVVPGGSAFLLGDDPARSDDSRAFGWAPLAEVRGVVWLRVWPP</sequence>
<proteinExistence type="inferred from homology"/>
<dbReference type="PANTHER" id="PTHR12383:SF16">
    <property type="entry name" value="MITOCHONDRIAL INNER MEMBRANE PROTEASE SUBUNIT 1"/>
    <property type="match status" value="1"/>
</dbReference>
<feature type="domain" description="Peptidase S26" evidence="6">
    <location>
        <begin position="12"/>
        <end position="181"/>
    </location>
</feature>
<dbReference type="PRINTS" id="PR00727">
    <property type="entry name" value="LEADERPTASE"/>
</dbReference>
<evidence type="ECO:0000256" key="2">
    <source>
        <dbReference type="ARBA" id="ARBA00022801"/>
    </source>
</evidence>
<gene>
    <name evidence="7" type="primary">lepB</name>
    <name evidence="7" type="ORF">ACFQV2_29535</name>
</gene>
<organism evidence="7 8">
    <name type="scientific">Actinokineospora soli</name>
    <dbReference type="NCBI Taxonomy" id="1048753"/>
    <lineage>
        <taxon>Bacteria</taxon>
        <taxon>Bacillati</taxon>
        <taxon>Actinomycetota</taxon>
        <taxon>Actinomycetes</taxon>
        <taxon>Pseudonocardiales</taxon>
        <taxon>Pseudonocardiaceae</taxon>
        <taxon>Actinokineospora</taxon>
    </lineage>
</organism>
<dbReference type="PANTHER" id="PTHR12383">
    <property type="entry name" value="PROTEASE FAMILY S26 MITOCHONDRIAL INNER MEMBRANE PROTEASE-RELATED"/>
    <property type="match status" value="1"/>
</dbReference>
<accession>A0ABW2TT26</accession>
<evidence type="ECO:0000256" key="3">
    <source>
        <dbReference type="ARBA" id="ARBA00023136"/>
    </source>
</evidence>